<dbReference type="Proteomes" id="UP000230002">
    <property type="component" value="Unassembled WGS sequence"/>
</dbReference>
<sequence length="215" mass="23929">MPRLYPGHSFARHGKHALYHLAEKPEIVGSLRDEIEAAISADGWTGPIALGKMWKLDSFLREILRFHGVGLYSMGRMAMKDLTFSDGTRIPEGTLLNAQAYAMHHDDALLDSACTFDPFRFARMRSAEDQLQGVKYLCTSTSPEYVPFGHGPYACVGRYFAANELKTILAHVILNFDMKLGGDGLRPPDIYYLTAIMPAPRGCVLFKKRESPSSA</sequence>
<dbReference type="InterPro" id="IPR036396">
    <property type="entry name" value="Cyt_P450_sf"/>
</dbReference>
<dbReference type="Pfam" id="PF00067">
    <property type="entry name" value="p450"/>
    <property type="match status" value="1"/>
</dbReference>
<comment type="cofactor">
    <cofactor evidence="1 6">
        <name>heme</name>
        <dbReference type="ChEBI" id="CHEBI:30413"/>
    </cofactor>
</comment>
<dbReference type="Gene3D" id="1.10.630.10">
    <property type="entry name" value="Cytochrome P450"/>
    <property type="match status" value="1"/>
</dbReference>
<evidence type="ECO:0000256" key="4">
    <source>
        <dbReference type="ARBA" id="ARBA00023002"/>
    </source>
</evidence>
<dbReference type="CDD" id="cd11041">
    <property type="entry name" value="CYP503A1-like"/>
    <property type="match status" value="1"/>
</dbReference>
<dbReference type="EMBL" id="AYKW01000015">
    <property type="protein sequence ID" value="PIL30289.1"/>
    <property type="molecule type" value="Genomic_DNA"/>
</dbReference>
<dbReference type="PRINTS" id="PR00465">
    <property type="entry name" value="EP450IV"/>
</dbReference>
<protein>
    <submittedName>
        <fullName evidence="7">Cytochrome P450</fullName>
    </submittedName>
</protein>
<evidence type="ECO:0000256" key="5">
    <source>
        <dbReference type="ARBA" id="ARBA00023004"/>
    </source>
</evidence>
<dbReference type="GO" id="GO:0005506">
    <property type="term" value="F:iron ion binding"/>
    <property type="evidence" value="ECO:0007669"/>
    <property type="project" value="InterPro"/>
</dbReference>
<evidence type="ECO:0000256" key="3">
    <source>
        <dbReference type="ARBA" id="ARBA00022723"/>
    </source>
</evidence>
<accession>A0A2G8S945</accession>
<dbReference type="SUPFAM" id="SSF48264">
    <property type="entry name" value="Cytochrome P450"/>
    <property type="match status" value="1"/>
</dbReference>
<evidence type="ECO:0000313" key="7">
    <source>
        <dbReference type="EMBL" id="PIL30289.1"/>
    </source>
</evidence>
<keyword evidence="8" id="KW-1185">Reference proteome</keyword>
<dbReference type="InterPro" id="IPR001128">
    <property type="entry name" value="Cyt_P450"/>
</dbReference>
<dbReference type="STRING" id="1077348.A0A2G8S945"/>
<evidence type="ECO:0000313" key="8">
    <source>
        <dbReference type="Proteomes" id="UP000230002"/>
    </source>
</evidence>
<dbReference type="GO" id="GO:0016705">
    <property type="term" value="F:oxidoreductase activity, acting on paired donors, with incorporation or reduction of molecular oxygen"/>
    <property type="evidence" value="ECO:0007669"/>
    <property type="project" value="InterPro"/>
</dbReference>
<dbReference type="OrthoDB" id="1844152at2759"/>
<evidence type="ECO:0000256" key="6">
    <source>
        <dbReference type="PIRSR" id="PIRSR602403-1"/>
    </source>
</evidence>
<dbReference type="InterPro" id="IPR002403">
    <property type="entry name" value="Cyt_P450_E_grp-IV"/>
</dbReference>
<dbReference type="AlphaFoldDB" id="A0A2G8S945"/>
<proteinExistence type="inferred from homology"/>
<feature type="binding site" description="axial binding residue" evidence="6">
    <location>
        <position position="155"/>
    </location>
    <ligand>
        <name>heme</name>
        <dbReference type="ChEBI" id="CHEBI:30413"/>
    </ligand>
    <ligandPart>
        <name>Fe</name>
        <dbReference type="ChEBI" id="CHEBI:18248"/>
    </ligandPart>
</feature>
<dbReference type="GO" id="GO:0020037">
    <property type="term" value="F:heme binding"/>
    <property type="evidence" value="ECO:0007669"/>
    <property type="project" value="InterPro"/>
</dbReference>
<comment type="similarity">
    <text evidence="2">Belongs to the cytochrome P450 family.</text>
</comment>
<dbReference type="PANTHER" id="PTHR46206">
    <property type="entry name" value="CYTOCHROME P450"/>
    <property type="match status" value="1"/>
</dbReference>
<keyword evidence="5 6" id="KW-0408">Iron</keyword>
<keyword evidence="4" id="KW-0560">Oxidoreductase</keyword>
<keyword evidence="3 6" id="KW-0479">Metal-binding</keyword>
<evidence type="ECO:0000256" key="2">
    <source>
        <dbReference type="ARBA" id="ARBA00010617"/>
    </source>
</evidence>
<reference evidence="7 8" key="1">
    <citation type="journal article" date="2015" name="Sci. Rep.">
        <title>Chromosome-level genome map provides insights into diverse defense mechanisms in the medicinal fungus Ganoderma sinense.</title>
        <authorList>
            <person name="Zhu Y."/>
            <person name="Xu J."/>
            <person name="Sun C."/>
            <person name="Zhou S."/>
            <person name="Xu H."/>
            <person name="Nelson D.R."/>
            <person name="Qian J."/>
            <person name="Song J."/>
            <person name="Luo H."/>
            <person name="Xiang L."/>
            <person name="Li Y."/>
            <person name="Xu Z."/>
            <person name="Ji A."/>
            <person name="Wang L."/>
            <person name="Lu S."/>
            <person name="Hayward A."/>
            <person name="Sun W."/>
            <person name="Li X."/>
            <person name="Schwartz D.C."/>
            <person name="Wang Y."/>
            <person name="Chen S."/>
        </authorList>
    </citation>
    <scope>NUCLEOTIDE SEQUENCE [LARGE SCALE GENOMIC DNA]</scope>
    <source>
        <strain evidence="7 8">ZZ0214-1</strain>
    </source>
</reference>
<organism evidence="7 8">
    <name type="scientific">Ganoderma sinense ZZ0214-1</name>
    <dbReference type="NCBI Taxonomy" id="1077348"/>
    <lineage>
        <taxon>Eukaryota</taxon>
        <taxon>Fungi</taxon>
        <taxon>Dikarya</taxon>
        <taxon>Basidiomycota</taxon>
        <taxon>Agaricomycotina</taxon>
        <taxon>Agaricomycetes</taxon>
        <taxon>Polyporales</taxon>
        <taxon>Polyporaceae</taxon>
        <taxon>Ganoderma</taxon>
    </lineage>
</organism>
<dbReference type="PRINTS" id="PR00385">
    <property type="entry name" value="P450"/>
</dbReference>
<keyword evidence="6" id="KW-0349">Heme</keyword>
<dbReference type="GO" id="GO:0004497">
    <property type="term" value="F:monooxygenase activity"/>
    <property type="evidence" value="ECO:0007669"/>
    <property type="project" value="InterPro"/>
</dbReference>
<gene>
    <name evidence="7" type="ORF">GSI_07470</name>
</gene>
<name>A0A2G8S945_9APHY</name>
<comment type="caution">
    <text evidence="7">The sequence shown here is derived from an EMBL/GenBank/DDBJ whole genome shotgun (WGS) entry which is preliminary data.</text>
</comment>
<evidence type="ECO:0000256" key="1">
    <source>
        <dbReference type="ARBA" id="ARBA00001971"/>
    </source>
</evidence>